<sequence length="181" mass="20194">MSDSQEAFQTLLQLAQHSRAVARGLPAQADIRPLWSGIGFSLMGQYFVAPMGEVSEMLEIPPFTHLPGVQPWVRGVANVRGRLLPLFDLAAFFGDKLTGTRKQRRVLVLETRTLYSGLMVDQVFGMQHFPMDEYREQAGDDVVPDILPFITGSYPLGGRQWSLFRPALLAEDARFINAAKS</sequence>
<comment type="caution">
    <text evidence="2">The sequence shown here is derived from an EMBL/GenBank/DDBJ whole genome shotgun (WGS) entry which is preliminary data.</text>
</comment>
<name>A0A928V919_9GAMM</name>
<dbReference type="PANTHER" id="PTHR22617:SF43">
    <property type="entry name" value="PROTEIN PILI"/>
    <property type="match status" value="1"/>
</dbReference>
<evidence type="ECO:0000313" key="3">
    <source>
        <dbReference type="Proteomes" id="UP000652567"/>
    </source>
</evidence>
<reference evidence="2" key="1">
    <citation type="submission" date="2018-07" db="EMBL/GenBank/DDBJ databases">
        <title>Genome assembly of strain Ka43.</title>
        <authorList>
            <person name="Kukolya J."/>
            <person name="Nagy I."/>
            <person name="Horvath B."/>
            <person name="Toth A."/>
        </authorList>
    </citation>
    <scope>NUCLEOTIDE SEQUENCE</scope>
    <source>
        <strain evidence="2">KB43</strain>
    </source>
</reference>
<dbReference type="GO" id="GO:0007165">
    <property type="term" value="P:signal transduction"/>
    <property type="evidence" value="ECO:0007669"/>
    <property type="project" value="InterPro"/>
</dbReference>
<feature type="domain" description="CheW-like" evidence="1">
    <location>
        <begin position="34"/>
        <end position="175"/>
    </location>
</feature>
<dbReference type="GO" id="GO:0006935">
    <property type="term" value="P:chemotaxis"/>
    <property type="evidence" value="ECO:0007669"/>
    <property type="project" value="InterPro"/>
</dbReference>
<protein>
    <submittedName>
        <fullName evidence="2">Chemotaxis protein CheW</fullName>
    </submittedName>
</protein>
<dbReference type="GO" id="GO:0005829">
    <property type="term" value="C:cytosol"/>
    <property type="evidence" value="ECO:0007669"/>
    <property type="project" value="TreeGrafter"/>
</dbReference>
<dbReference type="Gene3D" id="2.40.50.180">
    <property type="entry name" value="CheA-289, Domain 4"/>
    <property type="match status" value="1"/>
</dbReference>
<keyword evidence="3" id="KW-1185">Reference proteome</keyword>
<dbReference type="InterPro" id="IPR039315">
    <property type="entry name" value="CheW"/>
</dbReference>
<evidence type="ECO:0000313" key="2">
    <source>
        <dbReference type="EMBL" id="MBE8718967.1"/>
    </source>
</evidence>
<accession>A0A928V919</accession>
<dbReference type="SUPFAM" id="SSF50341">
    <property type="entry name" value="CheW-like"/>
    <property type="match status" value="1"/>
</dbReference>
<dbReference type="PROSITE" id="PS50851">
    <property type="entry name" value="CHEW"/>
    <property type="match status" value="1"/>
</dbReference>
<dbReference type="SMART" id="SM00260">
    <property type="entry name" value="CheW"/>
    <property type="match status" value="1"/>
</dbReference>
<dbReference type="InterPro" id="IPR036061">
    <property type="entry name" value="CheW-like_dom_sf"/>
</dbReference>
<dbReference type="AlphaFoldDB" id="A0A928V919"/>
<gene>
    <name evidence="2" type="ORF">C4F51_17465</name>
</gene>
<organism evidence="2 3">
    <name type="scientific">Cellvibrio polysaccharolyticus</name>
    <dbReference type="NCBI Taxonomy" id="2082724"/>
    <lineage>
        <taxon>Bacteria</taxon>
        <taxon>Pseudomonadati</taxon>
        <taxon>Pseudomonadota</taxon>
        <taxon>Gammaproteobacteria</taxon>
        <taxon>Cellvibrionales</taxon>
        <taxon>Cellvibrionaceae</taxon>
        <taxon>Cellvibrio</taxon>
    </lineage>
</organism>
<dbReference type="Pfam" id="PF01584">
    <property type="entry name" value="CheW"/>
    <property type="match status" value="1"/>
</dbReference>
<dbReference type="InterPro" id="IPR002545">
    <property type="entry name" value="CheW-lke_dom"/>
</dbReference>
<dbReference type="RefSeq" id="WP_193911955.1">
    <property type="nucleotide sequence ID" value="NZ_PRDL01000001.1"/>
</dbReference>
<dbReference type="Proteomes" id="UP000652567">
    <property type="component" value="Unassembled WGS sequence"/>
</dbReference>
<dbReference type="EMBL" id="PRDL01000001">
    <property type="protein sequence ID" value="MBE8718967.1"/>
    <property type="molecule type" value="Genomic_DNA"/>
</dbReference>
<dbReference type="PANTHER" id="PTHR22617">
    <property type="entry name" value="CHEMOTAXIS SENSOR HISTIDINE KINASE-RELATED"/>
    <property type="match status" value="1"/>
</dbReference>
<proteinExistence type="predicted"/>
<evidence type="ECO:0000259" key="1">
    <source>
        <dbReference type="PROSITE" id="PS50851"/>
    </source>
</evidence>